<comment type="caution">
    <text evidence="4">The sequence shown here is derived from an EMBL/GenBank/DDBJ whole genome shotgun (WGS) entry which is preliminary data.</text>
</comment>
<gene>
    <name evidence="4" type="ORF">ACFORF_05620</name>
</gene>
<dbReference type="Pfam" id="PF01381">
    <property type="entry name" value="HTH_3"/>
    <property type="match status" value="1"/>
</dbReference>
<name>A0ABV8CVM7_9STRE</name>
<dbReference type="SMART" id="SM00530">
    <property type="entry name" value="HTH_XRE"/>
    <property type="match status" value="1"/>
</dbReference>
<feature type="domain" description="HTH cro/C1-type" evidence="3">
    <location>
        <begin position="7"/>
        <end position="61"/>
    </location>
</feature>
<protein>
    <submittedName>
        <fullName evidence="4">Helix-turn-helix domain-containing protein</fullName>
    </submittedName>
</protein>
<dbReference type="PROSITE" id="PS50943">
    <property type="entry name" value="HTH_CROC1"/>
    <property type="match status" value="1"/>
</dbReference>
<dbReference type="CDD" id="cd00093">
    <property type="entry name" value="HTH_XRE"/>
    <property type="match status" value="1"/>
</dbReference>
<keyword evidence="5" id="KW-1185">Reference proteome</keyword>
<evidence type="ECO:0000313" key="5">
    <source>
        <dbReference type="Proteomes" id="UP001595807"/>
    </source>
</evidence>
<evidence type="ECO:0000259" key="3">
    <source>
        <dbReference type="PROSITE" id="PS50943"/>
    </source>
</evidence>
<keyword evidence="2" id="KW-0812">Transmembrane</keyword>
<dbReference type="Gene3D" id="1.10.260.40">
    <property type="entry name" value="lambda repressor-like DNA-binding domains"/>
    <property type="match status" value="1"/>
</dbReference>
<sequence>MQLQNRLVTLRTEKGLSQEELAEKLYVSRQTISNWERGKTYPDINSLLLIATYFDVSLDNLIKGDVEEMKHQVNQKQFKKWVIIAAISFFVFSVAYPTRYLLTGSQSYVLLSALALPVIHSLFEIFYIWRSQNFRTYADILNFLENKQTHKSNLSNEIWFTLILALGIFLIFFAGTVVSTLIFW</sequence>
<evidence type="ECO:0000256" key="2">
    <source>
        <dbReference type="SAM" id="Phobius"/>
    </source>
</evidence>
<dbReference type="InterPro" id="IPR010982">
    <property type="entry name" value="Lambda_DNA-bd_dom_sf"/>
</dbReference>
<dbReference type="Proteomes" id="UP001595807">
    <property type="component" value="Unassembled WGS sequence"/>
</dbReference>
<feature type="transmembrane region" description="Helical" evidence="2">
    <location>
        <begin position="78"/>
        <end position="96"/>
    </location>
</feature>
<feature type="transmembrane region" description="Helical" evidence="2">
    <location>
        <begin position="158"/>
        <end position="183"/>
    </location>
</feature>
<keyword evidence="1" id="KW-0238">DNA-binding</keyword>
<dbReference type="EMBL" id="JBHRZV010000043">
    <property type="protein sequence ID" value="MFC3928050.1"/>
    <property type="molecule type" value="Genomic_DNA"/>
</dbReference>
<reference evidence="5" key="1">
    <citation type="journal article" date="2019" name="Int. J. Syst. Evol. Microbiol.">
        <title>The Global Catalogue of Microorganisms (GCM) 10K type strain sequencing project: providing services to taxonomists for standard genome sequencing and annotation.</title>
        <authorList>
            <consortium name="The Broad Institute Genomics Platform"/>
            <consortium name="The Broad Institute Genome Sequencing Center for Infectious Disease"/>
            <person name="Wu L."/>
            <person name="Ma J."/>
        </authorList>
    </citation>
    <scope>NUCLEOTIDE SEQUENCE [LARGE SCALE GENOMIC DNA]</scope>
    <source>
        <strain evidence="5">CCUG 67170</strain>
    </source>
</reference>
<dbReference type="RefSeq" id="WP_380426247.1">
    <property type="nucleotide sequence ID" value="NZ_JBHRZV010000043.1"/>
</dbReference>
<evidence type="ECO:0000313" key="4">
    <source>
        <dbReference type="EMBL" id="MFC3928050.1"/>
    </source>
</evidence>
<dbReference type="SUPFAM" id="SSF47413">
    <property type="entry name" value="lambda repressor-like DNA-binding domains"/>
    <property type="match status" value="1"/>
</dbReference>
<dbReference type="PANTHER" id="PTHR46558:SF15">
    <property type="entry name" value="HELIX-TURN-HELIX DOMAIN PROTEIN"/>
    <property type="match status" value="1"/>
</dbReference>
<feature type="transmembrane region" description="Helical" evidence="2">
    <location>
        <begin position="108"/>
        <end position="129"/>
    </location>
</feature>
<dbReference type="PANTHER" id="PTHR46558">
    <property type="entry name" value="TRACRIPTIONAL REGULATORY PROTEIN-RELATED-RELATED"/>
    <property type="match status" value="1"/>
</dbReference>
<proteinExistence type="predicted"/>
<accession>A0ABV8CVM7</accession>
<organism evidence="4 5">
    <name type="scientific">Streptococcus caprae</name>
    <dbReference type="NCBI Taxonomy" id="1640501"/>
    <lineage>
        <taxon>Bacteria</taxon>
        <taxon>Bacillati</taxon>
        <taxon>Bacillota</taxon>
        <taxon>Bacilli</taxon>
        <taxon>Lactobacillales</taxon>
        <taxon>Streptococcaceae</taxon>
        <taxon>Streptococcus</taxon>
    </lineage>
</organism>
<dbReference type="InterPro" id="IPR001387">
    <property type="entry name" value="Cro/C1-type_HTH"/>
</dbReference>
<evidence type="ECO:0000256" key="1">
    <source>
        <dbReference type="ARBA" id="ARBA00023125"/>
    </source>
</evidence>
<keyword evidence="2" id="KW-1133">Transmembrane helix</keyword>
<keyword evidence="2" id="KW-0472">Membrane</keyword>